<feature type="domain" description="tRNA(Ile)-lysidine/2-thiocytidine synthase N-terminal" evidence="7">
    <location>
        <begin position="86"/>
        <end position="291"/>
    </location>
</feature>
<dbReference type="EC" id="6.3.4.19" evidence="1"/>
<proteinExistence type="inferred from homology"/>
<dbReference type="STRING" id="1590841.A0A2R6R4G4"/>
<accession>A0A2R6R4G4</accession>
<dbReference type="SUPFAM" id="SSF52402">
    <property type="entry name" value="Adenine nucleotide alpha hydrolases-like"/>
    <property type="match status" value="1"/>
</dbReference>
<dbReference type="InterPro" id="IPR014729">
    <property type="entry name" value="Rossmann-like_a/b/a_fold"/>
</dbReference>
<dbReference type="Gene3D" id="3.40.50.620">
    <property type="entry name" value="HUPs"/>
    <property type="match status" value="1"/>
</dbReference>
<dbReference type="Proteomes" id="UP000241394">
    <property type="component" value="Chromosome LG9"/>
</dbReference>
<keyword evidence="4" id="KW-0547">Nucleotide-binding</keyword>
<dbReference type="GO" id="GO:0005524">
    <property type="term" value="F:ATP binding"/>
    <property type="evidence" value="ECO:0007669"/>
    <property type="project" value="UniProtKB-KW"/>
</dbReference>
<dbReference type="Pfam" id="PF01171">
    <property type="entry name" value="ATP_bind_3"/>
    <property type="match status" value="1"/>
</dbReference>
<evidence type="ECO:0000256" key="6">
    <source>
        <dbReference type="ARBA" id="ARBA00048539"/>
    </source>
</evidence>
<dbReference type="AlphaFoldDB" id="A0A2R6R4G4"/>
<keyword evidence="3" id="KW-0819">tRNA processing</keyword>
<evidence type="ECO:0000256" key="2">
    <source>
        <dbReference type="ARBA" id="ARBA00022598"/>
    </source>
</evidence>
<organism evidence="8 9">
    <name type="scientific">Actinidia chinensis var. chinensis</name>
    <name type="common">Chinese soft-hair kiwi</name>
    <dbReference type="NCBI Taxonomy" id="1590841"/>
    <lineage>
        <taxon>Eukaryota</taxon>
        <taxon>Viridiplantae</taxon>
        <taxon>Streptophyta</taxon>
        <taxon>Embryophyta</taxon>
        <taxon>Tracheophyta</taxon>
        <taxon>Spermatophyta</taxon>
        <taxon>Magnoliopsida</taxon>
        <taxon>eudicotyledons</taxon>
        <taxon>Gunneridae</taxon>
        <taxon>Pentapetalae</taxon>
        <taxon>asterids</taxon>
        <taxon>Ericales</taxon>
        <taxon>Actinidiaceae</taxon>
        <taxon>Actinidia</taxon>
    </lineage>
</organism>
<dbReference type="FunCoup" id="A0A2R6R4G4">
    <property type="interactions" value="543"/>
</dbReference>
<dbReference type="NCBIfam" id="TIGR02432">
    <property type="entry name" value="lysidine_TilS_N"/>
    <property type="match status" value="1"/>
</dbReference>
<dbReference type="OrthoDB" id="198857at2759"/>
<evidence type="ECO:0000256" key="5">
    <source>
        <dbReference type="ARBA" id="ARBA00022840"/>
    </source>
</evidence>
<evidence type="ECO:0000259" key="7">
    <source>
        <dbReference type="Pfam" id="PF01171"/>
    </source>
</evidence>
<evidence type="ECO:0000313" key="9">
    <source>
        <dbReference type="Proteomes" id="UP000241394"/>
    </source>
</evidence>
<dbReference type="PANTHER" id="PTHR43033">
    <property type="entry name" value="TRNA(ILE)-LYSIDINE SYNTHASE-RELATED"/>
    <property type="match status" value="1"/>
</dbReference>
<comment type="caution">
    <text evidence="8">The sequence shown here is derived from an EMBL/GenBank/DDBJ whole genome shotgun (WGS) entry which is preliminary data.</text>
</comment>
<dbReference type="GO" id="GO:0008033">
    <property type="term" value="P:tRNA processing"/>
    <property type="evidence" value="ECO:0007669"/>
    <property type="project" value="UniProtKB-KW"/>
</dbReference>
<dbReference type="InParanoid" id="A0A2R6R4G4"/>
<dbReference type="InterPro" id="IPR011063">
    <property type="entry name" value="TilS/TtcA_N"/>
</dbReference>
<comment type="catalytic activity">
    <reaction evidence="6">
        <text>cytidine(34) in tRNA(Ile2) + L-lysine + ATP = lysidine(34) in tRNA(Ile2) + AMP + diphosphate + H(+)</text>
        <dbReference type="Rhea" id="RHEA:43744"/>
        <dbReference type="Rhea" id="RHEA-COMP:10625"/>
        <dbReference type="Rhea" id="RHEA-COMP:10670"/>
        <dbReference type="ChEBI" id="CHEBI:15378"/>
        <dbReference type="ChEBI" id="CHEBI:30616"/>
        <dbReference type="ChEBI" id="CHEBI:32551"/>
        <dbReference type="ChEBI" id="CHEBI:33019"/>
        <dbReference type="ChEBI" id="CHEBI:82748"/>
        <dbReference type="ChEBI" id="CHEBI:83665"/>
        <dbReference type="ChEBI" id="CHEBI:456215"/>
        <dbReference type="EC" id="6.3.4.19"/>
    </reaction>
</comment>
<evidence type="ECO:0000256" key="3">
    <source>
        <dbReference type="ARBA" id="ARBA00022694"/>
    </source>
</evidence>
<dbReference type="CDD" id="cd01992">
    <property type="entry name" value="TilS_N"/>
    <property type="match status" value="1"/>
</dbReference>
<dbReference type="EMBL" id="NKQK01000009">
    <property type="protein sequence ID" value="PSS20872.1"/>
    <property type="molecule type" value="Genomic_DNA"/>
</dbReference>
<dbReference type="InterPro" id="IPR012094">
    <property type="entry name" value="tRNA_Ile_lys_synt"/>
</dbReference>
<keyword evidence="2" id="KW-0436">Ligase</keyword>
<keyword evidence="9" id="KW-1185">Reference proteome</keyword>
<name>A0A2R6R4G4_ACTCC</name>
<dbReference type="OMA" id="VVNGMCL"/>
<protein>
    <recommendedName>
        <fullName evidence="1">tRNA(Ile)-lysidine synthetase</fullName>
        <ecNumber evidence="1">6.3.4.19</ecNumber>
    </recommendedName>
</protein>
<dbReference type="HAMAP" id="MF_01161">
    <property type="entry name" value="tRNA_Ile_lys_synt"/>
    <property type="match status" value="1"/>
</dbReference>
<reference evidence="9" key="2">
    <citation type="journal article" date="2018" name="BMC Genomics">
        <title>A manually annotated Actinidia chinensis var. chinensis (kiwifruit) genome highlights the challenges associated with draft genomes and gene prediction in plants.</title>
        <authorList>
            <person name="Pilkington S.M."/>
            <person name="Crowhurst R."/>
            <person name="Hilario E."/>
            <person name="Nardozza S."/>
            <person name="Fraser L."/>
            <person name="Peng Y."/>
            <person name="Gunaseelan K."/>
            <person name="Simpson R."/>
            <person name="Tahir J."/>
            <person name="Deroles S.C."/>
            <person name="Templeton K."/>
            <person name="Luo Z."/>
            <person name="Davy M."/>
            <person name="Cheng C."/>
            <person name="McNeilage M."/>
            <person name="Scaglione D."/>
            <person name="Liu Y."/>
            <person name="Zhang Q."/>
            <person name="Datson P."/>
            <person name="De Silva N."/>
            <person name="Gardiner S.E."/>
            <person name="Bassett H."/>
            <person name="Chagne D."/>
            <person name="McCallum J."/>
            <person name="Dzierzon H."/>
            <person name="Deng C."/>
            <person name="Wang Y.Y."/>
            <person name="Barron L."/>
            <person name="Manako K."/>
            <person name="Bowen J."/>
            <person name="Foster T.M."/>
            <person name="Erridge Z.A."/>
            <person name="Tiffin H."/>
            <person name="Waite C.N."/>
            <person name="Davies K.M."/>
            <person name="Grierson E.P."/>
            <person name="Laing W.A."/>
            <person name="Kirk R."/>
            <person name="Chen X."/>
            <person name="Wood M."/>
            <person name="Montefiori M."/>
            <person name="Brummell D.A."/>
            <person name="Schwinn K.E."/>
            <person name="Catanach A."/>
            <person name="Fullerton C."/>
            <person name="Li D."/>
            <person name="Meiyalaghan S."/>
            <person name="Nieuwenhuizen N."/>
            <person name="Read N."/>
            <person name="Prakash R."/>
            <person name="Hunter D."/>
            <person name="Zhang H."/>
            <person name="McKenzie M."/>
            <person name="Knabel M."/>
            <person name="Harris A."/>
            <person name="Allan A.C."/>
            <person name="Gleave A."/>
            <person name="Chen A."/>
            <person name="Janssen B.J."/>
            <person name="Plunkett B."/>
            <person name="Ampomah-Dwamena C."/>
            <person name="Voogd C."/>
            <person name="Leif D."/>
            <person name="Lafferty D."/>
            <person name="Souleyre E.J.F."/>
            <person name="Varkonyi-Gasic E."/>
            <person name="Gambi F."/>
            <person name="Hanley J."/>
            <person name="Yao J.L."/>
            <person name="Cheung J."/>
            <person name="David K.M."/>
            <person name="Warren B."/>
            <person name="Marsh K."/>
            <person name="Snowden K.C."/>
            <person name="Lin-Wang K."/>
            <person name="Brian L."/>
            <person name="Martinez-Sanchez M."/>
            <person name="Wang M."/>
            <person name="Ileperuma N."/>
            <person name="Macnee N."/>
            <person name="Campin R."/>
            <person name="McAtee P."/>
            <person name="Drummond R.S.M."/>
            <person name="Espley R.V."/>
            <person name="Ireland H.S."/>
            <person name="Wu R."/>
            <person name="Atkinson R.G."/>
            <person name="Karunairetnam S."/>
            <person name="Bulley S."/>
            <person name="Chunkath S."/>
            <person name="Hanley Z."/>
            <person name="Storey R."/>
            <person name="Thrimawithana A.H."/>
            <person name="Thomson S."/>
            <person name="David C."/>
            <person name="Testolin R."/>
            <person name="Huang H."/>
            <person name="Hellens R.P."/>
            <person name="Schaffer R.J."/>
        </authorList>
    </citation>
    <scope>NUCLEOTIDE SEQUENCE [LARGE SCALE GENOMIC DNA]</scope>
    <source>
        <strain evidence="9">cv. Red5</strain>
    </source>
</reference>
<reference evidence="8 9" key="1">
    <citation type="submission" date="2017-07" db="EMBL/GenBank/DDBJ databases">
        <title>An improved, manually edited Actinidia chinensis var. chinensis (kiwifruit) genome highlights the challenges associated with draft genomes and gene prediction in plants.</title>
        <authorList>
            <person name="Pilkington S."/>
            <person name="Crowhurst R."/>
            <person name="Hilario E."/>
            <person name="Nardozza S."/>
            <person name="Fraser L."/>
            <person name="Peng Y."/>
            <person name="Gunaseelan K."/>
            <person name="Simpson R."/>
            <person name="Tahir J."/>
            <person name="Deroles S."/>
            <person name="Templeton K."/>
            <person name="Luo Z."/>
            <person name="Davy M."/>
            <person name="Cheng C."/>
            <person name="Mcneilage M."/>
            <person name="Scaglione D."/>
            <person name="Liu Y."/>
            <person name="Zhang Q."/>
            <person name="Datson P."/>
            <person name="De Silva N."/>
            <person name="Gardiner S."/>
            <person name="Bassett H."/>
            <person name="Chagne D."/>
            <person name="Mccallum J."/>
            <person name="Dzierzon H."/>
            <person name="Deng C."/>
            <person name="Wang Y.-Y."/>
            <person name="Barron N."/>
            <person name="Manako K."/>
            <person name="Bowen J."/>
            <person name="Foster T."/>
            <person name="Erridge Z."/>
            <person name="Tiffin H."/>
            <person name="Waite C."/>
            <person name="Davies K."/>
            <person name="Grierson E."/>
            <person name="Laing W."/>
            <person name="Kirk R."/>
            <person name="Chen X."/>
            <person name="Wood M."/>
            <person name="Montefiori M."/>
            <person name="Brummell D."/>
            <person name="Schwinn K."/>
            <person name="Catanach A."/>
            <person name="Fullerton C."/>
            <person name="Li D."/>
            <person name="Meiyalaghan S."/>
            <person name="Nieuwenhuizen N."/>
            <person name="Read N."/>
            <person name="Prakash R."/>
            <person name="Hunter D."/>
            <person name="Zhang H."/>
            <person name="Mckenzie M."/>
            <person name="Knabel M."/>
            <person name="Harris A."/>
            <person name="Allan A."/>
            <person name="Chen A."/>
            <person name="Janssen B."/>
            <person name="Plunkett B."/>
            <person name="Dwamena C."/>
            <person name="Voogd C."/>
            <person name="Leif D."/>
            <person name="Lafferty D."/>
            <person name="Souleyre E."/>
            <person name="Varkonyi-Gasic E."/>
            <person name="Gambi F."/>
            <person name="Hanley J."/>
            <person name="Yao J.-L."/>
            <person name="Cheung J."/>
            <person name="David K."/>
            <person name="Warren B."/>
            <person name="Marsh K."/>
            <person name="Snowden K."/>
            <person name="Lin-Wang K."/>
            <person name="Brian L."/>
            <person name="Martinez-Sanchez M."/>
            <person name="Wang M."/>
            <person name="Ileperuma N."/>
            <person name="Macnee N."/>
            <person name="Campin R."/>
            <person name="Mcatee P."/>
            <person name="Drummond R."/>
            <person name="Espley R."/>
            <person name="Ireland H."/>
            <person name="Wu R."/>
            <person name="Atkinson R."/>
            <person name="Karunairetnam S."/>
            <person name="Bulley S."/>
            <person name="Chunkath S."/>
            <person name="Hanley Z."/>
            <person name="Storey R."/>
            <person name="Thrimawithana A."/>
            <person name="Thomson S."/>
            <person name="David C."/>
            <person name="Testolin R."/>
        </authorList>
    </citation>
    <scope>NUCLEOTIDE SEQUENCE [LARGE SCALE GENOMIC DNA]</scope>
    <source>
        <strain evidence="9">cv. Red5</strain>
        <tissue evidence="8">Young leaf</tissue>
    </source>
</reference>
<gene>
    <name evidence="8" type="ORF">CEY00_Acc09911</name>
</gene>
<dbReference type="GO" id="GO:0032267">
    <property type="term" value="F:tRNA(Ile)-lysidine synthase activity"/>
    <property type="evidence" value="ECO:0007669"/>
    <property type="project" value="UniProtKB-EC"/>
</dbReference>
<dbReference type="InterPro" id="IPR012795">
    <property type="entry name" value="tRNA_Ile_lys_synt_N"/>
</dbReference>
<keyword evidence="5" id="KW-0067">ATP-binding</keyword>
<evidence type="ECO:0000256" key="1">
    <source>
        <dbReference type="ARBA" id="ARBA00013267"/>
    </source>
</evidence>
<evidence type="ECO:0000313" key="8">
    <source>
        <dbReference type="EMBL" id="PSS20872.1"/>
    </source>
</evidence>
<sequence>MPRGLVLSSQTKTTSHFILTSISRVSSPTQFRKIPNHHLLNPSVASGNRFLCGCSSGQNGPIDMEKYRKAFAKRMAMAGLKPHHRIALGVSGGPDSMALCILAARWKNNGTSAADGQGSGFIDGLLAIVVDHGLRSESKDEANAVSRRLLDMGIRCEISSCEWSDGRPKKGHLQEAAREKRYQILQNVCNQHQIGVLLIAHHADDQAELFILRLSRSSGVLGLAGMAFTSQLFSTDPDFNGEASHNHGILLVRPLLEFSKEDLYKICHGGYQEWVDDPTNQSPLFARNRIRMALKKLSSSIFNSDLQAVISCCRRTRLYVDRICCNLINQSVTIMAQGYAIIDIEILNPSKVEDIFLSKFVAIVLQFISQRHKPVRGSALKLLLGYLRTFPCKTSFTAAGCYLCPAPGSKGTKVLICCSVDSCLPLKMESFNKLSYGEQKNFLLHEVKQVIEDGKTYEDHLVPDASNLCFLDVTSSESVLDKARRLDILSETTYTNIISLQRAETEHFRSKTEEVSNYESTNEEESLSTCFSGPTLKPGRIGYFMNRFLVKWELTEKISRNTCTLDEASGDPNLQGQSQHYYCRSCLVGRDMVAVVRHMVDADWLYLAKLSECHKVENSKEQIVLSNGKLEQVTGHKNLCSDYARVSAQMALQVLKSIPVAARRSLPVLVDFQGQLLSVPSVGFKHCPSLAISAVFRPRVPLGGGHSSFI</sequence>
<dbReference type="Gramene" id="PSS20872">
    <property type="protein sequence ID" value="PSS20872"/>
    <property type="gene ID" value="CEY00_Acc09911"/>
</dbReference>
<evidence type="ECO:0000256" key="4">
    <source>
        <dbReference type="ARBA" id="ARBA00022741"/>
    </source>
</evidence>
<dbReference type="PANTHER" id="PTHR43033:SF5">
    <property type="entry name" value="TRNA(ILE)-LYSIDINE SYNTHETASE"/>
    <property type="match status" value="1"/>
</dbReference>